<keyword evidence="1" id="KW-0812">Transmembrane</keyword>
<dbReference type="InterPro" id="IPR032307">
    <property type="entry name" value="PepSY_TM-like_2"/>
</dbReference>
<dbReference type="EMBL" id="MKFU01000018">
    <property type="protein sequence ID" value="OHY91919.1"/>
    <property type="molecule type" value="Genomic_DNA"/>
</dbReference>
<gene>
    <name evidence="2" type="ORF">BJD16_15040</name>
</gene>
<dbReference type="AlphaFoldDB" id="A0A1S2CUX2"/>
<comment type="caution">
    <text evidence="2">The sequence shown here is derived from an EMBL/GenBank/DDBJ whole genome shotgun (WGS) entry which is preliminary data.</text>
</comment>
<dbReference type="Proteomes" id="UP000179934">
    <property type="component" value="Unassembled WGS sequence"/>
</dbReference>
<feature type="transmembrane region" description="Helical" evidence="1">
    <location>
        <begin position="171"/>
        <end position="195"/>
    </location>
</feature>
<feature type="transmembrane region" description="Helical" evidence="1">
    <location>
        <begin position="202"/>
        <end position="224"/>
    </location>
</feature>
<accession>A0A1S2CUX2</accession>
<reference evidence="2 3" key="1">
    <citation type="submission" date="2016-09" db="EMBL/GenBank/DDBJ databases">
        <title>Draft Genome Sequence of Aeromonas sobria Strain 08005, Isolated from Sick Rana catesbeiana.</title>
        <authorList>
            <person name="Yang Q."/>
        </authorList>
    </citation>
    <scope>NUCLEOTIDE SEQUENCE [LARGE SCALE GENOMIC DNA]</scope>
    <source>
        <strain evidence="2 3">08005</strain>
    </source>
</reference>
<evidence type="ECO:0008006" key="4">
    <source>
        <dbReference type="Google" id="ProtNLM"/>
    </source>
</evidence>
<protein>
    <recommendedName>
        <fullName evidence="4">Peptidase</fullName>
    </recommendedName>
</protein>
<organism evidence="2 3">
    <name type="scientific">Aeromonas sobria</name>
    <dbReference type="NCBI Taxonomy" id="646"/>
    <lineage>
        <taxon>Bacteria</taxon>
        <taxon>Pseudomonadati</taxon>
        <taxon>Pseudomonadota</taxon>
        <taxon>Gammaproteobacteria</taxon>
        <taxon>Aeromonadales</taxon>
        <taxon>Aeromonadaceae</taxon>
        <taxon>Aeromonas</taxon>
    </lineage>
</organism>
<keyword evidence="1" id="KW-1133">Transmembrane helix</keyword>
<dbReference type="PANTHER" id="PTHR40115:SF1">
    <property type="entry name" value="INNER MEMBRANE PROTEIN WITH PEPSY TM HELIX"/>
    <property type="match status" value="1"/>
</dbReference>
<proteinExistence type="predicted"/>
<dbReference type="OrthoDB" id="27171at2"/>
<evidence type="ECO:0000313" key="3">
    <source>
        <dbReference type="Proteomes" id="UP000179934"/>
    </source>
</evidence>
<sequence length="225" mass="26040">MQYFAAVYDDYLRELFFTMSSKSARPYHVPRWVRPLHTYSSMLMLVIMLFFTVTGLTLNNRQWLPAASPLVHQRLVLPAQWVETGLWQQDPLLAGAQLLHWLRQQDVLAGGEVVMEWNADEQLLTLDIKRPGGYSLVEIEPALAEVRIETQPAGWLAQLNDLHMGRYSGELWRWFIDLSALVMLLFTLSGFWLVLSQRKRRIGLFGLSLAGTTLMGMFYLIILYY</sequence>
<dbReference type="STRING" id="646.BJD16_15040"/>
<keyword evidence="1" id="KW-0472">Membrane</keyword>
<dbReference type="GeneID" id="58922717"/>
<dbReference type="Pfam" id="PF16357">
    <property type="entry name" value="PepSY_TM_like_2"/>
    <property type="match status" value="1"/>
</dbReference>
<dbReference type="RefSeq" id="WP_042021279.1">
    <property type="nucleotide sequence ID" value="NZ_CDBW01000023.1"/>
</dbReference>
<evidence type="ECO:0000256" key="1">
    <source>
        <dbReference type="SAM" id="Phobius"/>
    </source>
</evidence>
<dbReference type="PANTHER" id="PTHR40115">
    <property type="entry name" value="INNER MEMBRANE PROTEIN WITH PEPSY TM HELIX"/>
    <property type="match status" value="1"/>
</dbReference>
<evidence type="ECO:0000313" key="2">
    <source>
        <dbReference type="EMBL" id="OHY91919.1"/>
    </source>
</evidence>
<feature type="transmembrane region" description="Helical" evidence="1">
    <location>
        <begin position="39"/>
        <end position="58"/>
    </location>
</feature>
<name>A0A1S2CUX2_AERSO</name>